<dbReference type="AlphaFoldDB" id="A0AAV3RF82"/>
<dbReference type="PANTHER" id="PTHR31917:SF148">
    <property type="entry name" value="DUF724 DOMAIN-CONTAINING PROTEIN 2"/>
    <property type="match status" value="1"/>
</dbReference>
<dbReference type="Pfam" id="PF05641">
    <property type="entry name" value="Agenet"/>
    <property type="match status" value="1"/>
</dbReference>
<dbReference type="EMBL" id="BAABME010026402">
    <property type="protein sequence ID" value="GAA0173841.1"/>
    <property type="molecule type" value="Genomic_DNA"/>
</dbReference>
<dbReference type="Proteomes" id="UP001454036">
    <property type="component" value="Unassembled WGS sequence"/>
</dbReference>
<dbReference type="InterPro" id="IPR014002">
    <property type="entry name" value="Agenet_dom_plant"/>
</dbReference>
<dbReference type="PANTHER" id="PTHR31917">
    <property type="entry name" value="AGENET DOMAIN-CONTAINING PROTEIN-RELATED"/>
    <property type="match status" value="1"/>
</dbReference>
<accession>A0AAV3RF82</accession>
<feature type="domain" description="Agenet" evidence="1">
    <location>
        <begin position="1"/>
        <end position="75"/>
    </location>
</feature>
<dbReference type="CDD" id="cd20406">
    <property type="entry name" value="Tudor_Agenet_AtDUF_rpt2_4"/>
    <property type="match status" value="1"/>
</dbReference>
<organism evidence="2 3">
    <name type="scientific">Lithospermum erythrorhizon</name>
    <name type="common">Purple gromwell</name>
    <name type="synonym">Lithospermum officinale var. erythrorhizon</name>
    <dbReference type="NCBI Taxonomy" id="34254"/>
    <lineage>
        <taxon>Eukaryota</taxon>
        <taxon>Viridiplantae</taxon>
        <taxon>Streptophyta</taxon>
        <taxon>Embryophyta</taxon>
        <taxon>Tracheophyta</taxon>
        <taxon>Spermatophyta</taxon>
        <taxon>Magnoliopsida</taxon>
        <taxon>eudicotyledons</taxon>
        <taxon>Gunneridae</taxon>
        <taxon>Pentapetalae</taxon>
        <taxon>asterids</taxon>
        <taxon>lamiids</taxon>
        <taxon>Boraginales</taxon>
        <taxon>Boraginaceae</taxon>
        <taxon>Boraginoideae</taxon>
        <taxon>Lithospermeae</taxon>
        <taxon>Lithospermum</taxon>
    </lineage>
</organism>
<gene>
    <name evidence="2" type="ORF">LIER_41602</name>
</gene>
<protein>
    <recommendedName>
        <fullName evidence="1">Agenet domain-containing protein</fullName>
    </recommendedName>
</protein>
<reference evidence="2 3" key="1">
    <citation type="submission" date="2024-01" db="EMBL/GenBank/DDBJ databases">
        <title>The complete chloroplast genome sequence of Lithospermum erythrorhizon: insights into the phylogenetic relationship among Boraginaceae species and the maternal lineages of purple gromwells.</title>
        <authorList>
            <person name="Okada T."/>
            <person name="Watanabe K."/>
        </authorList>
    </citation>
    <scope>NUCLEOTIDE SEQUENCE [LARGE SCALE GENOMIC DNA]</scope>
</reference>
<dbReference type="Gene3D" id="2.30.30.140">
    <property type="match status" value="1"/>
</dbReference>
<proteinExistence type="predicted"/>
<keyword evidence="3" id="KW-1185">Reference proteome</keyword>
<name>A0AAV3RF82_LITER</name>
<evidence type="ECO:0000259" key="1">
    <source>
        <dbReference type="SMART" id="SM00743"/>
    </source>
</evidence>
<evidence type="ECO:0000313" key="2">
    <source>
        <dbReference type="EMBL" id="GAA0173841.1"/>
    </source>
</evidence>
<sequence length="176" mass="20709">MAFERGQTVEILSQEKGFEGSFFPAIIISKVSENNYIVQYSTLHAGQHEGYDDEFRPQREFCKETEIRPEPPHVSVSEFALKHKVDAYYNDGWWVGTVIECVHHEGDVEKKYLVYFKKFDEKTFFKFEDLRVHQDWSRGQWSIPKKVGRPVGSIRKLAKIKDDENLYVLACRLEKN</sequence>
<dbReference type="SMART" id="SM00743">
    <property type="entry name" value="Agenet"/>
    <property type="match status" value="2"/>
</dbReference>
<dbReference type="InterPro" id="IPR008395">
    <property type="entry name" value="Agenet-like_dom"/>
</dbReference>
<comment type="caution">
    <text evidence="2">The sequence shown here is derived from an EMBL/GenBank/DDBJ whole genome shotgun (WGS) entry which is preliminary data.</text>
</comment>
<dbReference type="CDD" id="cd20405">
    <property type="entry name" value="Tudor_Agenet_AtDUF_rpt1_3"/>
    <property type="match status" value="1"/>
</dbReference>
<feature type="domain" description="Agenet" evidence="1">
    <location>
        <begin position="77"/>
        <end position="138"/>
    </location>
</feature>
<evidence type="ECO:0000313" key="3">
    <source>
        <dbReference type="Proteomes" id="UP001454036"/>
    </source>
</evidence>